<dbReference type="PANTHER" id="PTHR47453:SF1">
    <property type="entry name" value="PHOSPHOGLUCAN, WATER DIKINASE, CHLOROPLASTIC"/>
    <property type="match status" value="1"/>
</dbReference>
<accession>A0A835LHG4</accession>
<dbReference type="AlphaFoldDB" id="A0A835LHG4"/>
<dbReference type="EMBL" id="JADFTS010000009">
    <property type="protein sequence ID" value="KAF9587501.1"/>
    <property type="molecule type" value="Genomic_DNA"/>
</dbReference>
<organism evidence="1 2">
    <name type="scientific">Coptis chinensis</name>
    <dbReference type="NCBI Taxonomy" id="261450"/>
    <lineage>
        <taxon>Eukaryota</taxon>
        <taxon>Viridiplantae</taxon>
        <taxon>Streptophyta</taxon>
        <taxon>Embryophyta</taxon>
        <taxon>Tracheophyta</taxon>
        <taxon>Spermatophyta</taxon>
        <taxon>Magnoliopsida</taxon>
        <taxon>Ranunculales</taxon>
        <taxon>Ranunculaceae</taxon>
        <taxon>Coptidoideae</taxon>
        <taxon>Coptis</taxon>
    </lineage>
</organism>
<evidence type="ECO:0000313" key="2">
    <source>
        <dbReference type="Proteomes" id="UP000631114"/>
    </source>
</evidence>
<name>A0A835LHG4_9MAGN</name>
<dbReference type="Proteomes" id="UP000631114">
    <property type="component" value="Unassembled WGS sequence"/>
</dbReference>
<proteinExistence type="predicted"/>
<gene>
    <name evidence="1" type="ORF">IFM89_003519</name>
</gene>
<comment type="caution">
    <text evidence="1">The sequence shown here is derived from an EMBL/GenBank/DDBJ whole genome shotgun (WGS) entry which is preliminary data.</text>
</comment>
<keyword evidence="2" id="KW-1185">Reference proteome</keyword>
<dbReference type="PANTHER" id="PTHR47453">
    <property type="entry name" value="PHOSPHOGLUCAN, WATER DIKINASE, CHLOROPLASTIC"/>
    <property type="match status" value="1"/>
</dbReference>
<protein>
    <submittedName>
        <fullName evidence="1">Uncharacterized protein</fullName>
    </submittedName>
</protein>
<reference evidence="1 2" key="1">
    <citation type="submission" date="2020-10" db="EMBL/GenBank/DDBJ databases">
        <title>The Coptis chinensis genome and diversification of protoberbering-type alkaloids.</title>
        <authorList>
            <person name="Wang B."/>
            <person name="Shu S."/>
            <person name="Song C."/>
            <person name="Liu Y."/>
        </authorList>
    </citation>
    <scope>NUCLEOTIDE SEQUENCE [LARGE SCALE GENOMIC DNA]</scope>
    <source>
        <strain evidence="1">HL-2020</strain>
        <tissue evidence="1">Leaf</tissue>
    </source>
</reference>
<sequence>MFALNRFLNALEAMGGLSWLAQNAGFVNISSWNDPLDALAIGIRQLGLSGWKLEECTTIENELLAWKQKCLTEREGSKGGKAIWGLRLRNILNPSSDFLSSSAALLEAAEAVVLVLKTGLEDHNEVLMQNFFLCHVNARESTWSS</sequence>
<dbReference type="OrthoDB" id="1933263at2759"/>
<evidence type="ECO:0000313" key="1">
    <source>
        <dbReference type="EMBL" id="KAF9587501.1"/>
    </source>
</evidence>